<dbReference type="AlphaFoldDB" id="A0A9N9LS71"/>
<evidence type="ECO:0000256" key="2">
    <source>
        <dbReference type="SAM" id="Phobius"/>
    </source>
</evidence>
<dbReference type="OrthoDB" id="10367895at2759"/>
<feature type="region of interest" description="Disordered" evidence="1">
    <location>
        <begin position="84"/>
        <end position="158"/>
    </location>
</feature>
<evidence type="ECO:0000256" key="1">
    <source>
        <dbReference type="SAM" id="MobiDB-lite"/>
    </source>
</evidence>
<name>A0A9N9LS71_9HELO</name>
<feature type="transmembrane region" description="Helical" evidence="2">
    <location>
        <begin position="54"/>
        <end position="73"/>
    </location>
</feature>
<organism evidence="3 4">
    <name type="scientific">Hymenoscyphus albidus</name>
    <dbReference type="NCBI Taxonomy" id="595503"/>
    <lineage>
        <taxon>Eukaryota</taxon>
        <taxon>Fungi</taxon>
        <taxon>Dikarya</taxon>
        <taxon>Ascomycota</taxon>
        <taxon>Pezizomycotina</taxon>
        <taxon>Leotiomycetes</taxon>
        <taxon>Helotiales</taxon>
        <taxon>Helotiaceae</taxon>
        <taxon>Hymenoscyphus</taxon>
    </lineage>
</organism>
<sequence>MEATNMSIDSSFSQGTSSESTSREGSQGSSSKWFARAKAFDVFPRPDPNRKPSTWWLIIFAVRLFFLPTYTWMRTLWAKFSSKLPKRGKENSLQDIEFGVVNSENLPSRPQNPSSQPTETAELPKTPQNLMGDEVKQESPNSDARATSPPKDPLITNV</sequence>
<feature type="compositionally biased region" description="Low complexity" evidence="1">
    <location>
        <begin position="10"/>
        <end position="31"/>
    </location>
</feature>
<keyword evidence="2" id="KW-0812">Transmembrane</keyword>
<keyword evidence="2" id="KW-0472">Membrane</keyword>
<proteinExistence type="predicted"/>
<accession>A0A9N9LS71</accession>
<feature type="compositionally biased region" description="Polar residues" evidence="1">
    <location>
        <begin position="102"/>
        <end position="119"/>
    </location>
</feature>
<keyword evidence="4" id="KW-1185">Reference proteome</keyword>
<dbReference type="Proteomes" id="UP000701801">
    <property type="component" value="Unassembled WGS sequence"/>
</dbReference>
<reference evidence="3" key="1">
    <citation type="submission" date="2021-07" db="EMBL/GenBank/DDBJ databases">
        <authorList>
            <person name="Durling M."/>
        </authorList>
    </citation>
    <scope>NUCLEOTIDE SEQUENCE</scope>
</reference>
<evidence type="ECO:0000313" key="3">
    <source>
        <dbReference type="EMBL" id="CAG8980299.1"/>
    </source>
</evidence>
<evidence type="ECO:0000313" key="4">
    <source>
        <dbReference type="Proteomes" id="UP000701801"/>
    </source>
</evidence>
<keyword evidence="2" id="KW-1133">Transmembrane helix</keyword>
<protein>
    <submittedName>
        <fullName evidence="3">Uncharacterized protein</fullName>
    </submittedName>
</protein>
<feature type="region of interest" description="Disordered" evidence="1">
    <location>
        <begin position="1"/>
        <end position="31"/>
    </location>
</feature>
<dbReference type="EMBL" id="CAJVRM010000374">
    <property type="protein sequence ID" value="CAG8980299.1"/>
    <property type="molecule type" value="Genomic_DNA"/>
</dbReference>
<gene>
    <name evidence="3" type="ORF">HYALB_00008921</name>
</gene>
<comment type="caution">
    <text evidence="3">The sequence shown here is derived from an EMBL/GenBank/DDBJ whole genome shotgun (WGS) entry which is preliminary data.</text>
</comment>